<dbReference type="Pfam" id="PF00501">
    <property type="entry name" value="AMP-binding"/>
    <property type="match status" value="2"/>
</dbReference>
<keyword evidence="7" id="KW-1185">Reference proteome</keyword>
<sequence>MGSVENTHDATETDTESGAELVPFALTAAQRGMWFAENLSSDYSVTVAQYLDIRDKDRPLDRDLFREAVVGNARERESAFTRIVEVNGVPMQIVDQGLDNDLDFLDFRDHADPVGAAHRWMNDDYQQHMDLRRDHLVVSTLIRVADDRSFWYVRAHHIAMDGYAGLTGVLDAVNRYNAAVAGSEYVSNRGASLAELVEDDKKYIAGTRREADRAYWIDRVSDLPERVTLAHRSVAAELSPRNLVAGSELSASQQSDLDRVAAEANTSAAVLLTAGFSAYLARMAGTDDVVLSLPVTGRATAKIKRASGMLANMLPVRVCDASRLTMRGLIEQVQLELTGALRHQRYRFEDIRIDAGLQDANTASFGPIINLMFFDKPIELTGATVDYQILTSGILEDLRLNVYQASPGARLVVDFHGNPNLYSTVELEGHLQRFLAFLDRIFSEMDMLIGDVDLLLDGEREEMVGLGVGPQATPPDPDAHLLAAFARRVRDRGEDVAIESGGRRWTYAQFDRLRTLIAAHLVNSGVGRGDHVVVALDRGIAQVAAIYATLSVGAAYVPVDPAQPQERRRLIAETVAAHLIVDAALLGSIGFDTAANNPEAPAEPASAGVTGGGSEAAYVLFTSGSTGTPKGVQVSHAAVHNRLAWMQDNYPLAAGDKVLYKTPFTFDVSVWELLWPLAQGAQMVIARPDGHRDPEYLLDLITEEQVNVLHFVPSMLDVYTEVLQNDGHLTLLPPTVRRVFTSGEALPRLLADRVLEGSSAELVNLYGPTEAAIDVTEYRVVPDDGPVPIGRSVANTDVYVLDTRLRPVPAGVAGELYLAGCQLADGYVGRSDLTSDRFVANHLGPRGSRMYRTGDLVRWSPDGQLHYLGRTDFQVKIRGQRIEPGEIESVLDSMPGVDATAVVPRTDLAPGPVLVAYLRSDDDSVSEAAALSWCRRHLPSHMVPSAAVLLDQFPINATGKLDRKQLPAPDLRPVIAYEAPRTPVEHTLASLIGELLSVERVGLRDNVFALGGDSLMAARLVSRARVEHNVRIDLTDVFTSVDVGEIAERSRRGGADGRPELTRVEQRPDTIPLSHSQTRLWFVNRMDPVASTYNMPGAVRLGTEVDVAALQGALGDLIDRHETLRTRFASVGGEPVQEILSRTEAMGFLDIEVAVVDEGVDETVAAEAARGFDLAHDIPFRARILRDQTGYVVVVVLHHIAGDGFSLVPLIRDLFVAYSGRRSGGSAALPPLTVQYADFAIWQHRLLGDPENPTPLAREGLAFWEEELSGLPGFLPLPTDHPRPHVATGNGGYVDTVFDADLAAGIRSLAQDHNVTPFSVVHTAFAVLLARWAEVDEVAIGTAVAGRDEPATADLVGMFVNTVVLRTSMRPEDTPAELLDRAHTTRTRAMRHSSIPFERVVEAVAPERSAAHTPLFQVALTMHPGQATALGDWVESAEMLDARVPAAKFDLSVTVTDQVGAAGLDVEFAYAADIFDHRTIERVATQLVTVLWTMIESPARPIGTIDLVAGAERAALIAPPESRVIPETLRDLLTAGVAQANPAAVAISGTSTITWSTMEVVSNQLARELVARGLGPGDLVAICIPRSHLSVLAMVAVIKSGAAFVSIDPGHPPSRLAEILSDSGAVLGLTSTAVRDKAPEGVSWLEVDDAAVELQLAGHSGARVHAGELRSAPRVDDLAYLIYTSGSTGRPKAAALSHVGLANMVANQQKILRLDQRSRVLHVASPSFDASIFEILMALCTGAELVVSPAGVFGGDELAELIDRHRVTHAVMTPSALGTLEPAAVPSLSRVISVGEACPPDLMRKWARAGRAFFNLYGPTEVTIWATAAGPLHEGDEVTIGQPVPGVGGLLLDHTLRPVPVGVPGELYLSGAQLARAYHRRSDLTATRFVANPFSAGDRMYRTGDRAVRTTSGNLRYVGRTDFQLKIRGLRIEPGEVDAAILHHPMVTEVVSLGVPGPGGDDVLVTYARLVEGATVEPKRILEHAAAQLPGYMVPHAVVIVKEFRLTTAGKIDRKSLPPVDFTVSAPYRAPSSQMEAVVAGIFGQVLGQDRVGADADFFDLGGSSLSATKVTSRLSALLDRQVPVKLLFERPTVSSLAHALAGGPTGHGAPPLLARSRAELVRVSGMQRGLWLVNRADPRSAAYNVAMALRLAGDLDVVALQLATADIVRRHESLRTTYPMIKDEPIQVIMPADVVESELTIEERTVTTSIESAVGQVTGEGFDITTRPPVRAVLLKVSAHEHILVFVVHHISADGASMAPLARDLMTAYAARSAGAEPAWKPLPVQYADFSLWLSERLAVTDGDGVTEEERQLAYWDERLAGAPERLELPHDHSRPKTPSFRGDTVNFEVPASVVANLDIVARQHHTTSFMVIHAAFAMLLNRISGRDDLVIGTPFAGRGEQSLDDVVGMFVNTLALRTRVRPGERFVDLLERVRNDDLADMSHTDVAFENIVSRVLPKPPTSYNPVYQVMLAFQDVEFPTLQFDRLTVEPIHEELASAKVDLQLTLFPNDPERDEHGGALRAQFLYATDLFDRATIERMAQRYLQLLEAVADDPECVVGDVSIRLDDEVVAAAGSPVDDADESLAALVFEAAAIDRTATAVGGRAALGFGDLEMMTSAMNPAASDADSALTMALMTLVPGLAESGPEGFDGLLAELRERAHGVIAGARRDRDAARANPTDSAEAEGSERT</sequence>
<name>A0ABR7W7I3_9ACTN</name>
<proteinExistence type="predicted"/>
<dbReference type="SMART" id="SM00823">
    <property type="entry name" value="PKS_PP"/>
    <property type="match status" value="2"/>
</dbReference>
<reference evidence="6 7" key="1">
    <citation type="submission" date="2020-09" db="EMBL/GenBank/DDBJ databases">
        <title>Novel species in genus Gordonia.</title>
        <authorList>
            <person name="Zhang G."/>
        </authorList>
    </citation>
    <scope>NUCLEOTIDE SEQUENCE [LARGE SCALE GENOMIC DNA]</scope>
    <source>
        <strain evidence="6 7">ON-33</strain>
    </source>
</reference>
<dbReference type="Proteomes" id="UP000602395">
    <property type="component" value="Unassembled WGS sequence"/>
</dbReference>
<dbReference type="RefSeq" id="WP_190265816.1">
    <property type="nucleotide sequence ID" value="NZ_BAABAD010000003.1"/>
</dbReference>
<organism evidence="6 7">
    <name type="scientific">Gordonia hankookensis</name>
    <dbReference type="NCBI Taxonomy" id="589403"/>
    <lineage>
        <taxon>Bacteria</taxon>
        <taxon>Bacillati</taxon>
        <taxon>Actinomycetota</taxon>
        <taxon>Actinomycetes</taxon>
        <taxon>Mycobacteriales</taxon>
        <taxon>Gordoniaceae</taxon>
        <taxon>Gordonia</taxon>
    </lineage>
</organism>
<dbReference type="InterPro" id="IPR025110">
    <property type="entry name" value="AMP-bd_C"/>
</dbReference>
<evidence type="ECO:0000256" key="2">
    <source>
        <dbReference type="ARBA" id="ARBA00022450"/>
    </source>
</evidence>
<dbReference type="InterPro" id="IPR023213">
    <property type="entry name" value="CAT-like_dom_sf"/>
</dbReference>
<dbReference type="InterPro" id="IPR010071">
    <property type="entry name" value="AA_adenyl_dom"/>
</dbReference>
<dbReference type="PANTHER" id="PTHR45527">
    <property type="entry name" value="NONRIBOSOMAL PEPTIDE SYNTHETASE"/>
    <property type="match status" value="1"/>
</dbReference>
<dbReference type="CDD" id="cd19540">
    <property type="entry name" value="LCL_NRPS-like"/>
    <property type="match status" value="2"/>
</dbReference>
<dbReference type="Pfam" id="PF00550">
    <property type="entry name" value="PP-binding"/>
    <property type="match status" value="2"/>
</dbReference>
<dbReference type="Pfam" id="PF13193">
    <property type="entry name" value="AMP-binding_C"/>
    <property type="match status" value="2"/>
</dbReference>
<feature type="region of interest" description="Disordered" evidence="4">
    <location>
        <begin position="2667"/>
        <end position="2692"/>
    </location>
</feature>
<feature type="domain" description="Carrier" evidence="5">
    <location>
        <begin position="979"/>
        <end position="1054"/>
    </location>
</feature>
<protein>
    <submittedName>
        <fullName evidence="6">Amino acid adenylation domain-containing protein</fullName>
    </submittedName>
</protein>
<dbReference type="InterPro" id="IPR020845">
    <property type="entry name" value="AMP-binding_CS"/>
</dbReference>
<dbReference type="SUPFAM" id="SSF56801">
    <property type="entry name" value="Acetyl-CoA synthetase-like"/>
    <property type="match status" value="2"/>
</dbReference>
<dbReference type="Gene3D" id="2.30.38.10">
    <property type="entry name" value="Luciferase, Domain 3"/>
    <property type="match status" value="2"/>
</dbReference>
<dbReference type="SUPFAM" id="SSF47336">
    <property type="entry name" value="ACP-like"/>
    <property type="match status" value="2"/>
</dbReference>
<evidence type="ECO:0000256" key="1">
    <source>
        <dbReference type="ARBA" id="ARBA00001957"/>
    </source>
</evidence>
<dbReference type="PROSITE" id="PS00455">
    <property type="entry name" value="AMP_BINDING"/>
    <property type="match status" value="2"/>
</dbReference>
<dbReference type="InterPro" id="IPR045851">
    <property type="entry name" value="AMP-bd_C_sf"/>
</dbReference>
<evidence type="ECO:0000259" key="5">
    <source>
        <dbReference type="PROSITE" id="PS50075"/>
    </source>
</evidence>
<dbReference type="Gene3D" id="3.30.559.30">
    <property type="entry name" value="Nonribosomal peptide synthetase, condensation domain"/>
    <property type="match status" value="3"/>
</dbReference>
<dbReference type="Pfam" id="PF00668">
    <property type="entry name" value="Condensation"/>
    <property type="match status" value="3"/>
</dbReference>
<dbReference type="Gene3D" id="3.40.50.980">
    <property type="match status" value="4"/>
</dbReference>
<comment type="caution">
    <text evidence="6">The sequence shown here is derived from an EMBL/GenBank/DDBJ whole genome shotgun (WGS) entry which is preliminary data.</text>
</comment>
<dbReference type="PROSITE" id="PS50075">
    <property type="entry name" value="CARRIER"/>
    <property type="match status" value="2"/>
</dbReference>
<dbReference type="InterPro" id="IPR009081">
    <property type="entry name" value="PP-bd_ACP"/>
</dbReference>
<dbReference type="InterPro" id="IPR006162">
    <property type="entry name" value="Ppantetheine_attach_site"/>
</dbReference>
<dbReference type="InterPro" id="IPR020806">
    <property type="entry name" value="PKS_PP-bd"/>
</dbReference>
<dbReference type="PANTHER" id="PTHR45527:SF1">
    <property type="entry name" value="FATTY ACID SYNTHASE"/>
    <property type="match status" value="1"/>
</dbReference>
<comment type="cofactor">
    <cofactor evidence="1">
        <name>pantetheine 4'-phosphate</name>
        <dbReference type="ChEBI" id="CHEBI:47942"/>
    </cofactor>
</comment>
<dbReference type="PROSITE" id="PS00012">
    <property type="entry name" value="PHOSPHOPANTETHEINE"/>
    <property type="match status" value="2"/>
</dbReference>
<dbReference type="SUPFAM" id="SSF52777">
    <property type="entry name" value="CoA-dependent acyltransferases"/>
    <property type="match status" value="6"/>
</dbReference>
<dbReference type="InterPro" id="IPR036736">
    <property type="entry name" value="ACP-like_sf"/>
</dbReference>
<feature type="domain" description="Carrier" evidence="5">
    <location>
        <begin position="2030"/>
        <end position="2105"/>
    </location>
</feature>
<dbReference type="InterPro" id="IPR001242">
    <property type="entry name" value="Condensation_dom"/>
</dbReference>
<dbReference type="Gene3D" id="3.30.300.30">
    <property type="match status" value="2"/>
</dbReference>
<accession>A0ABR7W7I3</accession>
<dbReference type="NCBIfam" id="TIGR01733">
    <property type="entry name" value="AA-adenyl-dom"/>
    <property type="match status" value="2"/>
</dbReference>
<dbReference type="InterPro" id="IPR000873">
    <property type="entry name" value="AMP-dep_synth/lig_dom"/>
</dbReference>
<dbReference type="Gene3D" id="1.10.1200.10">
    <property type="entry name" value="ACP-like"/>
    <property type="match status" value="2"/>
</dbReference>
<evidence type="ECO:0000256" key="3">
    <source>
        <dbReference type="ARBA" id="ARBA00022553"/>
    </source>
</evidence>
<feature type="compositionally biased region" description="Basic and acidic residues" evidence="4">
    <location>
        <begin position="2667"/>
        <end position="2676"/>
    </location>
</feature>
<dbReference type="Gene3D" id="3.30.559.10">
    <property type="entry name" value="Chloramphenicol acetyltransferase-like domain"/>
    <property type="match status" value="3"/>
</dbReference>
<keyword evidence="3" id="KW-0597">Phosphoprotein</keyword>
<evidence type="ECO:0000256" key="4">
    <source>
        <dbReference type="SAM" id="MobiDB-lite"/>
    </source>
</evidence>
<evidence type="ECO:0000313" key="7">
    <source>
        <dbReference type="Proteomes" id="UP000602395"/>
    </source>
</evidence>
<evidence type="ECO:0000313" key="6">
    <source>
        <dbReference type="EMBL" id="MBD1318786.1"/>
    </source>
</evidence>
<gene>
    <name evidence="6" type="ORF">IDF66_04255</name>
</gene>
<keyword evidence="2" id="KW-0596">Phosphopantetheine</keyword>
<dbReference type="EMBL" id="JACWMS010000001">
    <property type="protein sequence ID" value="MBD1318786.1"/>
    <property type="molecule type" value="Genomic_DNA"/>
</dbReference>